<dbReference type="WBParaSite" id="HCON_00141160-00001">
    <property type="protein sequence ID" value="HCON_00141160-00001"/>
    <property type="gene ID" value="HCON_00141160"/>
</dbReference>
<organism evidence="3 4">
    <name type="scientific">Haemonchus contortus</name>
    <name type="common">Barber pole worm</name>
    <dbReference type="NCBI Taxonomy" id="6289"/>
    <lineage>
        <taxon>Eukaryota</taxon>
        <taxon>Metazoa</taxon>
        <taxon>Ecdysozoa</taxon>
        <taxon>Nematoda</taxon>
        <taxon>Chromadorea</taxon>
        <taxon>Rhabditida</taxon>
        <taxon>Rhabditina</taxon>
        <taxon>Rhabditomorpha</taxon>
        <taxon>Strongyloidea</taxon>
        <taxon>Trichostrongylidae</taxon>
        <taxon>Haemonchus</taxon>
    </lineage>
</organism>
<dbReference type="OrthoDB" id="5859293at2759"/>
<evidence type="ECO:0000256" key="1">
    <source>
        <dbReference type="SAM" id="MobiDB-lite"/>
    </source>
</evidence>
<evidence type="ECO:0000256" key="2">
    <source>
        <dbReference type="SAM" id="Phobius"/>
    </source>
</evidence>
<accession>A0A7I5ECJ4</accession>
<keyword evidence="2" id="KW-1133">Transmembrane helix</keyword>
<dbReference type="Proteomes" id="UP000025227">
    <property type="component" value="Unplaced"/>
</dbReference>
<name>A0A7I5ECJ4_HAECO</name>
<keyword evidence="2" id="KW-0472">Membrane</keyword>
<feature type="transmembrane region" description="Helical" evidence="2">
    <location>
        <begin position="62"/>
        <end position="83"/>
    </location>
</feature>
<evidence type="ECO:0000313" key="3">
    <source>
        <dbReference type="Proteomes" id="UP000025227"/>
    </source>
</evidence>
<dbReference type="OMA" id="FKPQVEP"/>
<feature type="region of interest" description="Disordered" evidence="1">
    <location>
        <begin position="124"/>
        <end position="191"/>
    </location>
</feature>
<keyword evidence="3" id="KW-1185">Reference proteome</keyword>
<proteinExistence type="predicted"/>
<sequence length="211" mass="23547">MQSPPPSTGQWRMTPQTHKMSMVDSEGLTTGDIMDGFGANDRNMLGQWIKQPRQINNNMTTIVIVGVVLVAIIVIFLGCYFLLRFIHRALGSDGRKYSNNSPYSNVVIHSKRVYEIQAEEGCFTGPPDINDPGEEAASKSTTSEDRRSLNGSVDGGSVGSLKKPETGDLKTIRMEHDYEDPRQMMRRKEKKVHKDSVCALLFKPGTEPRMV</sequence>
<keyword evidence="2" id="KW-0812">Transmembrane</keyword>
<reference evidence="4" key="1">
    <citation type="submission" date="2020-12" db="UniProtKB">
        <authorList>
            <consortium name="WormBaseParasite"/>
        </authorList>
    </citation>
    <scope>IDENTIFICATION</scope>
    <source>
        <strain evidence="4">MHco3</strain>
    </source>
</reference>
<dbReference type="AlphaFoldDB" id="A0A7I5ECJ4"/>
<feature type="compositionally biased region" description="Basic and acidic residues" evidence="1">
    <location>
        <begin position="162"/>
        <end position="183"/>
    </location>
</feature>
<protein>
    <submittedName>
        <fullName evidence="4">4.1m domain-containing protein</fullName>
    </submittedName>
</protein>
<evidence type="ECO:0000313" key="4">
    <source>
        <dbReference type="WBParaSite" id="HCON_00141160-00001"/>
    </source>
</evidence>